<keyword evidence="3" id="KW-1185">Reference proteome</keyword>
<feature type="compositionally biased region" description="Polar residues" evidence="1">
    <location>
        <begin position="79"/>
        <end position="94"/>
    </location>
</feature>
<comment type="caution">
    <text evidence="2">The sequence shown here is derived from an EMBL/GenBank/DDBJ whole genome shotgun (WGS) entry which is preliminary data.</text>
</comment>
<accession>A0ABU6X3I2</accession>
<dbReference type="InterPro" id="IPR025886">
    <property type="entry name" value="PP2-like"/>
</dbReference>
<feature type="compositionally biased region" description="Low complexity" evidence="1">
    <location>
        <begin position="37"/>
        <end position="56"/>
    </location>
</feature>
<dbReference type="Pfam" id="PF14299">
    <property type="entry name" value="PP2"/>
    <property type="match status" value="1"/>
</dbReference>
<reference evidence="2 3" key="1">
    <citation type="journal article" date="2023" name="Plants (Basel)">
        <title>Bridging the Gap: Combining Genomics and Transcriptomics Approaches to Understand Stylosanthes scabra, an Orphan Legume from the Brazilian Caatinga.</title>
        <authorList>
            <person name="Ferreira-Neto J.R.C."/>
            <person name="da Silva M.D."/>
            <person name="Binneck E."/>
            <person name="de Melo N.F."/>
            <person name="da Silva R.H."/>
            <person name="de Melo A.L.T.M."/>
            <person name="Pandolfi V."/>
            <person name="Bustamante F.O."/>
            <person name="Brasileiro-Vidal A.C."/>
            <person name="Benko-Iseppon A.M."/>
        </authorList>
    </citation>
    <scope>NUCLEOTIDE SEQUENCE [LARGE SCALE GENOMIC DNA]</scope>
    <source>
        <tissue evidence="2">Leaves</tissue>
    </source>
</reference>
<dbReference type="InterPro" id="IPR052147">
    <property type="entry name" value="PP2-like/Lectin"/>
</dbReference>
<gene>
    <name evidence="2" type="ORF">PIB30_012598</name>
</gene>
<organism evidence="2 3">
    <name type="scientific">Stylosanthes scabra</name>
    <dbReference type="NCBI Taxonomy" id="79078"/>
    <lineage>
        <taxon>Eukaryota</taxon>
        <taxon>Viridiplantae</taxon>
        <taxon>Streptophyta</taxon>
        <taxon>Embryophyta</taxon>
        <taxon>Tracheophyta</taxon>
        <taxon>Spermatophyta</taxon>
        <taxon>Magnoliopsida</taxon>
        <taxon>eudicotyledons</taxon>
        <taxon>Gunneridae</taxon>
        <taxon>Pentapetalae</taxon>
        <taxon>rosids</taxon>
        <taxon>fabids</taxon>
        <taxon>Fabales</taxon>
        <taxon>Fabaceae</taxon>
        <taxon>Papilionoideae</taxon>
        <taxon>50 kb inversion clade</taxon>
        <taxon>dalbergioids sensu lato</taxon>
        <taxon>Dalbergieae</taxon>
        <taxon>Pterocarpus clade</taxon>
        <taxon>Stylosanthes</taxon>
    </lineage>
</organism>
<dbReference type="EMBL" id="JASCZI010211480">
    <property type="protein sequence ID" value="MED6192705.1"/>
    <property type="molecule type" value="Genomic_DNA"/>
</dbReference>
<dbReference type="PANTHER" id="PTHR48478">
    <property type="entry name" value="LECTIN-LIKE"/>
    <property type="match status" value="1"/>
</dbReference>
<evidence type="ECO:0000313" key="2">
    <source>
        <dbReference type="EMBL" id="MED6192705.1"/>
    </source>
</evidence>
<dbReference type="Proteomes" id="UP001341840">
    <property type="component" value="Unassembled WGS sequence"/>
</dbReference>
<feature type="compositionally biased region" description="Low complexity" evidence="1">
    <location>
        <begin position="17"/>
        <end position="27"/>
    </location>
</feature>
<evidence type="ECO:0000256" key="1">
    <source>
        <dbReference type="SAM" id="MobiDB-lite"/>
    </source>
</evidence>
<protein>
    <submittedName>
        <fullName evidence="2">Uncharacterized protein</fullName>
    </submittedName>
</protein>
<feature type="region of interest" description="Disordered" evidence="1">
    <location>
        <begin position="1"/>
        <end position="115"/>
    </location>
</feature>
<dbReference type="PANTHER" id="PTHR48478:SF1">
    <property type="entry name" value="LECTIN-LIKE"/>
    <property type="match status" value="1"/>
</dbReference>
<evidence type="ECO:0000313" key="3">
    <source>
        <dbReference type="Proteomes" id="UP001341840"/>
    </source>
</evidence>
<name>A0ABU6X3I2_9FABA</name>
<sequence>MGAELSREVDEEPYNNQLLRPQSQSQSQPPPQPQPQPQLTRQQSPQLRRPQSQLQPQPQPLGNNEGATSRDAWLLPSKPSFNSTNNSVENNSPTRVVKPNKGNHHHQSMAAPTKSSKELLMNLPHRYEDILKGADSPVHTSSKQKLLDQLYSGVFLDHNTKKYWIEKKSNSNCFMLYARALKITWAENQHYWKWVAQKESSGTIIEAAELKRVCWLEVHGKFDIRNLSPGTLYEVSFIVMLKDPAQGWEVPVNVRLVLPGGKKQQHKESLIEKLRMQWIEIPVGEFVASETDGGEMEVSLYEYEGGMWKQGLVIKGVAIKPKELS</sequence>
<proteinExistence type="predicted"/>